<feature type="transmembrane region" description="Helical" evidence="10">
    <location>
        <begin position="73"/>
        <end position="95"/>
    </location>
</feature>
<evidence type="ECO:0000256" key="6">
    <source>
        <dbReference type="ARBA" id="ARBA00022847"/>
    </source>
</evidence>
<evidence type="ECO:0000256" key="9">
    <source>
        <dbReference type="RuleBase" id="RU362091"/>
    </source>
</evidence>
<keyword evidence="3" id="KW-0813">Transport</keyword>
<dbReference type="EMBL" id="FRCS01000018">
    <property type="protein sequence ID" value="SHN46784.1"/>
    <property type="molecule type" value="Genomic_DNA"/>
</dbReference>
<evidence type="ECO:0000256" key="5">
    <source>
        <dbReference type="ARBA" id="ARBA00022692"/>
    </source>
</evidence>
<dbReference type="CDD" id="cd11480">
    <property type="entry name" value="SLC5sbd_u4"/>
    <property type="match status" value="1"/>
</dbReference>
<evidence type="ECO:0000256" key="3">
    <source>
        <dbReference type="ARBA" id="ARBA00022448"/>
    </source>
</evidence>
<sequence length="571" mass="58511">MSPAGLVAVVAVTLATISLGLYGVRLARTTSDFLVASRAVSPTWNAAAISGEYLSAASFLGIAGLVMKNGVDMLWYPVGFAAGYLALLLFVAAPLRRSGAYTLPDFAEARLGSPRLRALTTAFVVFIGWFYLVPQLQGAGLTLGTVTGAPYWVGAVGVAIVVTANVAGGGMRSITFVQAFQYWLKLTAIAFPVAVLLLAWQADQRAELAPPSVPEFRASTDVDVRAPVRVEVSEPVTVQLDGALDGVERDGPTTLTAGEHEIGPGTVTFPAGAAVPHLVGLAARDGAAWLAPSTTGETELFGVYSLILATFLGTMGLPHVLVRFYTNPDGAAARRTTLVVLGLLGTFYLFPALYGALGRVYTPELFMTGNTDAVVLVLPGAMLDGFAASLVGGLVAAGAFAAFLSTASGLLVSVAGVLATDVIGTGDVGRGAGSVTGFRWAAVLAGAVPTVLALQLHGLDVSQVVGLAFAVAASSFCPLLVLGIWWRGLTDAGAAAGLLVGGGAAAVAVLLAVAGPEFTGWPAALVAQPAAWTVPLAFAVMVVVSVLTRRRVPHDVGATMLRLHAPESLRH</sequence>
<evidence type="ECO:0000313" key="12">
    <source>
        <dbReference type="Proteomes" id="UP000184440"/>
    </source>
</evidence>
<gene>
    <name evidence="11" type="ORF">SAMN05443668_11813</name>
</gene>
<comment type="similarity">
    <text evidence="2 9">Belongs to the sodium:solute symporter (SSF) (TC 2.A.21) family.</text>
</comment>
<dbReference type="AlphaFoldDB" id="A0A1M7RKJ4"/>
<organism evidence="11 12">
    <name type="scientific">Cryptosporangium aurantiacum</name>
    <dbReference type="NCBI Taxonomy" id="134849"/>
    <lineage>
        <taxon>Bacteria</taxon>
        <taxon>Bacillati</taxon>
        <taxon>Actinomycetota</taxon>
        <taxon>Actinomycetes</taxon>
        <taxon>Cryptosporangiales</taxon>
        <taxon>Cryptosporangiaceae</taxon>
        <taxon>Cryptosporangium</taxon>
    </lineage>
</organism>
<dbReference type="PANTHER" id="PTHR48086:SF6">
    <property type="entry name" value="CATION_ACETATE SYMPORTER ACTP"/>
    <property type="match status" value="1"/>
</dbReference>
<dbReference type="Gene3D" id="1.20.1730.10">
    <property type="entry name" value="Sodium/glucose cotransporter"/>
    <property type="match status" value="1"/>
</dbReference>
<keyword evidence="7 10" id="KW-1133">Transmembrane helix</keyword>
<dbReference type="GO" id="GO:0015293">
    <property type="term" value="F:symporter activity"/>
    <property type="evidence" value="ECO:0007669"/>
    <property type="project" value="UniProtKB-KW"/>
</dbReference>
<feature type="transmembrane region" description="Helical" evidence="10">
    <location>
        <begin position="464"/>
        <end position="486"/>
    </location>
</feature>
<feature type="transmembrane region" description="Helical" evidence="10">
    <location>
        <begin position="44"/>
        <end position="67"/>
    </location>
</feature>
<evidence type="ECO:0000256" key="7">
    <source>
        <dbReference type="ARBA" id="ARBA00022989"/>
    </source>
</evidence>
<keyword evidence="5 10" id="KW-0812">Transmembrane</keyword>
<comment type="subcellular location">
    <subcellularLocation>
        <location evidence="1">Cell membrane</location>
        <topology evidence="1">Multi-pass membrane protein</topology>
    </subcellularLocation>
</comment>
<feature type="transmembrane region" description="Helical" evidence="10">
    <location>
        <begin position="6"/>
        <end position="24"/>
    </location>
</feature>
<feature type="transmembrane region" description="Helical" evidence="10">
    <location>
        <begin position="337"/>
        <end position="357"/>
    </location>
</feature>
<dbReference type="InterPro" id="IPR038377">
    <property type="entry name" value="Na/Glc_symporter_sf"/>
</dbReference>
<reference evidence="11 12" key="1">
    <citation type="submission" date="2016-11" db="EMBL/GenBank/DDBJ databases">
        <authorList>
            <person name="Jaros S."/>
            <person name="Januszkiewicz K."/>
            <person name="Wedrychowicz H."/>
        </authorList>
    </citation>
    <scope>NUCLEOTIDE SEQUENCE [LARGE SCALE GENOMIC DNA]</scope>
    <source>
        <strain evidence="11 12">DSM 46144</strain>
    </source>
</reference>
<dbReference type="InterPro" id="IPR001734">
    <property type="entry name" value="Na/solute_symporter"/>
</dbReference>
<feature type="transmembrane region" description="Helical" evidence="10">
    <location>
        <begin position="116"/>
        <end position="132"/>
    </location>
</feature>
<feature type="transmembrane region" description="Helical" evidence="10">
    <location>
        <begin position="152"/>
        <end position="170"/>
    </location>
</feature>
<protein>
    <submittedName>
        <fullName evidence="11">Sodium:solute symporter family protein</fullName>
    </submittedName>
</protein>
<evidence type="ECO:0000256" key="1">
    <source>
        <dbReference type="ARBA" id="ARBA00004651"/>
    </source>
</evidence>
<keyword evidence="6" id="KW-0769">Symport</keyword>
<proteinExistence type="inferred from homology"/>
<feature type="transmembrane region" description="Helical" evidence="10">
    <location>
        <begin position="301"/>
        <end position="325"/>
    </location>
</feature>
<evidence type="ECO:0000256" key="10">
    <source>
        <dbReference type="SAM" id="Phobius"/>
    </source>
</evidence>
<keyword evidence="8 10" id="KW-0472">Membrane</keyword>
<evidence type="ECO:0000256" key="8">
    <source>
        <dbReference type="ARBA" id="ARBA00023136"/>
    </source>
</evidence>
<dbReference type="Proteomes" id="UP000184440">
    <property type="component" value="Unassembled WGS sequence"/>
</dbReference>
<evidence type="ECO:0000256" key="4">
    <source>
        <dbReference type="ARBA" id="ARBA00022475"/>
    </source>
</evidence>
<dbReference type="STRING" id="134849.SAMN05443668_11813"/>
<feature type="transmembrane region" description="Helical" evidence="10">
    <location>
        <begin position="182"/>
        <end position="202"/>
    </location>
</feature>
<name>A0A1M7RKJ4_9ACTN</name>
<accession>A0A1M7RKJ4</accession>
<feature type="transmembrane region" description="Helical" evidence="10">
    <location>
        <begin position="386"/>
        <end position="419"/>
    </location>
</feature>
<dbReference type="PROSITE" id="PS50283">
    <property type="entry name" value="NA_SOLUT_SYMP_3"/>
    <property type="match status" value="1"/>
</dbReference>
<dbReference type="PANTHER" id="PTHR48086">
    <property type="entry name" value="SODIUM/PROLINE SYMPORTER-RELATED"/>
    <property type="match status" value="1"/>
</dbReference>
<keyword evidence="4" id="KW-1003">Cell membrane</keyword>
<dbReference type="GO" id="GO:0005886">
    <property type="term" value="C:plasma membrane"/>
    <property type="evidence" value="ECO:0007669"/>
    <property type="project" value="UniProtKB-SubCell"/>
</dbReference>
<dbReference type="Pfam" id="PF00474">
    <property type="entry name" value="SSF"/>
    <property type="match status" value="2"/>
</dbReference>
<evidence type="ECO:0000256" key="2">
    <source>
        <dbReference type="ARBA" id="ARBA00006434"/>
    </source>
</evidence>
<evidence type="ECO:0000313" key="11">
    <source>
        <dbReference type="EMBL" id="SHN46784.1"/>
    </source>
</evidence>
<dbReference type="OrthoDB" id="9764416at2"/>
<feature type="transmembrane region" description="Helical" evidence="10">
    <location>
        <begin position="526"/>
        <end position="547"/>
    </location>
</feature>
<dbReference type="GO" id="GO:0015123">
    <property type="term" value="F:acetate transmembrane transporter activity"/>
    <property type="evidence" value="ECO:0007669"/>
    <property type="project" value="TreeGrafter"/>
</dbReference>
<feature type="transmembrane region" description="Helical" evidence="10">
    <location>
        <begin position="493"/>
        <end position="514"/>
    </location>
</feature>
<dbReference type="GO" id="GO:0006847">
    <property type="term" value="P:plasma membrane acetate transport"/>
    <property type="evidence" value="ECO:0007669"/>
    <property type="project" value="TreeGrafter"/>
</dbReference>
<dbReference type="InterPro" id="IPR050277">
    <property type="entry name" value="Sodium:Solute_Symporter"/>
</dbReference>
<keyword evidence="12" id="KW-1185">Reference proteome</keyword>